<accession>A0A8S1XVF4</accession>
<sequence length="91" mass="10983">MEHQTLGKESVEEKIELLSNQIKKMQIKQEQLKSQHYQLSRNVKKFNLEKKHQVQERSQNIKKLDCMIDIQTKQEDNLNQLKYLFASRKII</sequence>
<gene>
    <name evidence="2" type="ORF">POCTA_138.1.T1350113</name>
</gene>
<protein>
    <submittedName>
        <fullName evidence="2">Uncharacterized protein</fullName>
    </submittedName>
</protein>
<reference evidence="2" key="1">
    <citation type="submission" date="2021-01" db="EMBL/GenBank/DDBJ databases">
        <authorList>
            <consortium name="Genoscope - CEA"/>
            <person name="William W."/>
        </authorList>
    </citation>
    <scope>NUCLEOTIDE SEQUENCE</scope>
</reference>
<keyword evidence="3" id="KW-1185">Reference proteome</keyword>
<organism evidence="2 3">
    <name type="scientific">Paramecium octaurelia</name>
    <dbReference type="NCBI Taxonomy" id="43137"/>
    <lineage>
        <taxon>Eukaryota</taxon>
        <taxon>Sar</taxon>
        <taxon>Alveolata</taxon>
        <taxon>Ciliophora</taxon>
        <taxon>Intramacronucleata</taxon>
        <taxon>Oligohymenophorea</taxon>
        <taxon>Peniculida</taxon>
        <taxon>Parameciidae</taxon>
        <taxon>Paramecium</taxon>
    </lineage>
</organism>
<comment type="caution">
    <text evidence="2">The sequence shown here is derived from an EMBL/GenBank/DDBJ whole genome shotgun (WGS) entry which is preliminary data.</text>
</comment>
<evidence type="ECO:0000313" key="3">
    <source>
        <dbReference type="Proteomes" id="UP000683925"/>
    </source>
</evidence>
<proteinExistence type="predicted"/>
<keyword evidence="1" id="KW-0175">Coiled coil</keyword>
<evidence type="ECO:0000256" key="1">
    <source>
        <dbReference type="SAM" id="Coils"/>
    </source>
</evidence>
<evidence type="ECO:0000313" key="2">
    <source>
        <dbReference type="EMBL" id="CAD8205411.1"/>
    </source>
</evidence>
<dbReference type="OrthoDB" id="10395582at2759"/>
<dbReference type="AlphaFoldDB" id="A0A8S1XVF4"/>
<name>A0A8S1XVF4_PAROT</name>
<dbReference type="OMA" id="CMIDIQT"/>
<dbReference type="EMBL" id="CAJJDP010000136">
    <property type="protein sequence ID" value="CAD8205411.1"/>
    <property type="molecule type" value="Genomic_DNA"/>
</dbReference>
<dbReference type="Proteomes" id="UP000683925">
    <property type="component" value="Unassembled WGS sequence"/>
</dbReference>
<feature type="coiled-coil region" evidence="1">
    <location>
        <begin position="8"/>
        <end position="35"/>
    </location>
</feature>